<dbReference type="Pfam" id="PF00565">
    <property type="entry name" value="SNase"/>
    <property type="match status" value="1"/>
</dbReference>
<evidence type="ECO:0000256" key="5">
    <source>
        <dbReference type="SAM" id="SignalP"/>
    </source>
</evidence>
<organism evidence="7 8">
    <name type="scientific">Paenibacillus lemnae</name>
    <dbReference type="NCBI Taxonomy" id="1330551"/>
    <lineage>
        <taxon>Bacteria</taxon>
        <taxon>Bacillati</taxon>
        <taxon>Bacillota</taxon>
        <taxon>Bacilli</taxon>
        <taxon>Bacillales</taxon>
        <taxon>Paenibacillaceae</taxon>
        <taxon>Paenibacillus</taxon>
    </lineage>
</organism>
<feature type="compositionally biased region" description="Basic and acidic residues" evidence="4">
    <location>
        <begin position="196"/>
        <end position="209"/>
    </location>
</feature>
<evidence type="ECO:0000256" key="4">
    <source>
        <dbReference type="SAM" id="MobiDB-lite"/>
    </source>
</evidence>
<dbReference type="GO" id="GO:0004519">
    <property type="term" value="F:endonuclease activity"/>
    <property type="evidence" value="ECO:0007669"/>
    <property type="project" value="UniProtKB-KW"/>
</dbReference>
<feature type="region of interest" description="Disordered" evidence="4">
    <location>
        <begin position="196"/>
        <end position="235"/>
    </location>
</feature>
<feature type="signal peptide" evidence="5">
    <location>
        <begin position="1"/>
        <end position="28"/>
    </location>
</feature>
<dbReference type="AlphaFoldDB" id="A0A848M6H6"/>
<dbReference type="SMART" id="SM00318">
    <property type="entry name" value="SNc"/>
    <property type="match status" value="1"/>
</dbReference>
<keyword evidence="1" id="KW-0540">Nuclease</keyword>
<dbReference type="PANTHER" id="PTHR12302:SF3">
    <property type="entry name" value="SERINE_THREONINE-PROTEIN KINASE 31"/>
    <property type="match status" value="1"/>
</dbReference>
<keyword evidence="3" id="KW-0378">Hydrolase</keyword>
<evidence type="ECO:0000256" key="1">
    <source>
        <dbReference type="ARBA" id="ARBA00022722"/>
    </source>
</evidence>
<keyword evidence="5" id="KW-0732">Signal</keyword>
<protein>
    <submittedName>
        <fullName evidence="7">Nuclease</fullName>
    </submittedName>
</protein>
<dbReference type="InterPro" id="IPR035437">
    <property type="entry name" value="SNase_OB-fold_sf"/>
</dbReference>
<name>A0A848M6H6_PAELE</name>
<evidence type="ECO:0000256" key="3">
    <source>
        <dbReference type="ARBA" id="ARBA00022801"/>
    </source>
</evidence>
<keyword evidence="8" id="KW-1185">Reference proteome</keyword>
<dbReference type="PROSITE" id="PS51257">
    <property type="entry name" value="PROKAR_LIPOPROTEIN"/>
    <property type="match status" value="1"/>
</dbReference>
<evidence type="ECO:0000259" key="6">
    <source>
        <dbReference type="PROSITE" id="PS50830"/>
    </source>
</evidence>
<feature type="compositionally biased region" description="Polar residues" evidence="4">
    <location>
        <begin position="31"/>
        <end position="46"/>
    </location>
</feature>
<feature type="chain" id="PRO_5039329334" evidence="5">
    <location>
        <begin position="29"/>
        <end position="277"/>
    </location>
</feature>
<dbReference type="Proteomes" id="UP000565468">
    <property type="component" value="Unassembled WGS sequence"/>
</dbReference>
<dbReference type="InterPro" id="IPR002071">
    <property type="entry name" value="Thermonucl_AS"/>
</dbReference>
<reference evidence="7 8" key="1">
    <citation type="submission" date="2020-04" db="EMBL/GenBank/DDBJ databases">
        <title>Paenibacillus algicola sp. nov., a novel marine bacterium producing alginate lyase.</title>
        <authorList>
            <person name="Huang H."/>
        </authorList>
    </citation>
    <scope>NUCLEOTIDE SEQUENCE [LARGE SCALE GENOMIC DNA]</scope>
    <source>
        <strain evidence="7 8">L7-75</strain>
    </source>
</reference>
<dbReference type="PROSITE" id="PS01284">
    <property type="entry name" value="TNASE_2"/>
    <property type="match status" value="1"/>
</dbReference>
<feature type="domain" description="TNase-like" evidence="6">
    <location>
        <begin position="55"/>
        <end position="189"/>
    </location>
</feature>
<evidence type="ECO:0000256" key="2">
    <source>
        <dbReference type="ARBA" id="ARBA00022759"/>
    </source>
</evidence>
<dbReference type="CDD" id="cd00175">
    <property type="entry name" value="SNc"/>
    <property type="match status" value="1"/>
</dbReference>
<sequence>MTKSRLLSALLTSMLLLSGCSTSPSHPAASPDTSSSTFNTETSPRTYETDELDLPRTKVTLVKAIDGDTISVKWQGNTENVRFLLIDTPETKHPRLGVQPFGPEAKAFTAKVVEEAKTLELEFDIGPNRDKYGRLLAYVYADGIMVQEELLKEGLARVAYIYPPNVRYVDKFNDLQQDSRSQQAGIWSVENYAQEDGFHPDQTNEEHPSEAPAASNGSPDRQNNSPPKGCSIKGNINAKGEKIYHTPASPYYERTVPEEWFCNEQEAVKSGFRAPKR</sequence>
<dbReference type="EMBL" id="JABBPN010000005">
    <property type="protein sequence ID" value="NMO95790.1"/>
    <property type="molecule type" value="Genomic_DNA"/>
</dbReference>
<feature type="compositionally biased region" description="Polar residues" evidence="4">
    <location>
        <begin position="215"/>
        <end position="226"/>
    </location>
</feature>
<keyword evidence="2" id="KW-0255">Endonuclease</keyword>
<evidence type="ECO:0000313" key="8">
    <source>
        <dbReference type="Proteomes" id="UP000565468"/>
    </source>
</evidence>
<accession>A0A848M6H6</accession>
<feature type="region of interest" description="Disordered" evidence="4">
    <location>
        <begin position="21"/>
        <end position="49"/>
    </location>
</feature>
<proteinExistence type="predicted"/>
<dbReference type="GO" id="GO:0003676">
    <property type="term" value="F:nucleic acid binding"/>
    <property type="evidence" value="ECO:0007669"/>
    <property type="project" value="InterPro"/>
</dbReference>
<gene>
    <name evidence="7" type="ORF">HII30_08410</name>
</gene>
<evidence type="ECO:0000313" key="7">
    <source>
        <dbReference type="EMBL" id="NMO95790.1"/>
    </source>
</evidence>
<dbReference type="PANTHER" id="PTHR12302">
    <property type="entry name" value="EBNA2 BINDING PROTEIN P100"/>
    <property type="match status" value="1"/>
</dbReference>
<dbReference type="GO" id="GO:0016787">
    <property type="term" value="F:hydrolase activity"/>
    <property type="evidence" value="ECO:0007669"/>
    <property type="project" value="UniProtKB-KW"/>
</dbReference>
<dbReference type="SUPFAM" id="SSF50199">
    <property type="entry name" value="Staphylococcal nuclease"/>
    <property type="match status" value="1"/>
</dbReference>
<dbReference type="PROSITE" id="PS50830">
    <property type="entry name" value="TNASE_3"/>
    <property type="match status" value="1"/>
</dbReference>
<comment type="caution">
    <text evidence="7">The sequence shown here is derived from an EMBL/GenBank/DDBJ whole genome shotgun (WGS) entry which is preliminary data.</text>
</comment>
<dbReference type="InterPro" id="IPR016071">
    <property type="entry name" value="Staphylococal_nuclease_OB-fold"/>
</dbReference>
<dbReference type="RefSeq" id="WP_169504558.1">
    <property type="nucleotide sequence ID" value="NZ_JABBPN010000005.1"/>
</dbReference>
<dbReference type="Gene3D" id="2.40.50.90">
    <property type="match status" value="1"/>
</dbReference>